<dbReference type="InterPro" id="IPR058163">
    <property type="entry name" value="LysR-type_TF_proteobact-type"/>
</dbReference>
<dbReference type="PROSITE" id="PS50931">
    <property type="entry name" value="HTH_LYSR"/>
    <property type="match status" value="1"/>
</dbReference>
<dbReference type="GO" id="GO:0043565">
    <property type="term" value="F:sequence-specific DNA binding"/>
    <property type="evidence" value="ECO:0007669"/>
    <property type="project" value="TreeGrafter"/>
</dbReference>
<protein>
    <submittedName>
        <fullName evidence="6">LysR substrate-binding domain-containing protein</fullName>
    </submittedName>
</protein>
<dbReference type="PANTHER" id="PTHR30537">
    <property type="entry name" value="HTH-TYPE TRANSCRIPTIONAL REGULATOR"/>
    <property type="match status" value="1"/>
</dbReference>
<dbReference type="InterPro" id="IPR000847">
    <property type="entry name" value="LysR_HTH_N"/>
</dbReference>
<keyword evidence="2" id="KW-0805">Transcription regulation</keyword>
<evidence type="ECO:0000256" key="3">
    <source>
        <dbReference type="ARBA" id="ARBA00023125"/>
    </source>
</evidence>
<proteinExistence type="inferred from homology"/>
<evidence type="ECO:0000256" key="1">
    <source>
        <dbReference type="ARBA" id="ARBA00009437"/>
    </source>
</evidence>
<sequence length="298" mass="33353">MYDLPANALKVIAAVFDADGVRAAARNLRVSHSSVSRHMRVLEDWLGVELFERNSGRGRLEFSPQGKALGQAALESFEELSKAVRSLRETPHPNTVKLSTTPSMASLWLLPRLVRFREAHPGLELSLIVEQRLVDPARQETDAAIRMGKGPWPGLVCQPLMDDALFPVMSQRYWEDAGRPSEPNELRHLQLLHDRDPNTPWDLWIEKFCSVDIDTKAGPRYTSSDLVLRAASQGLGAALARSRLAEEALNVGSLIRPFGELSIHLPDAYWIVRPPGKERTAVRTVMSWLRFQAEIPGL</sequence>
<dbReference type="InterPro" id="IPR005119">
    <property type="entry name" value="LysR_subst-bd"/>
</dbReference>
<keyword evidence="7" id="KW-1185">Reference proteome</keyword>
<dbReference type="SUPFAM" id="SSF46785">
    <property type="entry name" value="Winged helix' DNA-binding domain"/>
    <property type="match status" value="1"/>
</dbReference>
<keyword evidence="3" id="KW-0238">DNA-binding</keyword>
<comment type="caution">
    <text evidence="6">The sequence shown here is derived from an EMBL/GenBank/DDBJ whole genome shotgun (WGS) entry which is preliminary data.</text>
</comment>
<reference evidence="6 7" key="1">
    <citation type="submission" date="2024-02" db="EMBL/GenBank/DDBJ databases">
        <title>A novel Wenzhouxiangellaceae bacterium, isolated from coastal sediments.</title>
        <authorList>
            <person name="Du Z.-J."/>
            <person name="Ye Y.-Q."/>
            <person name="Zhang X.-Y."/>
        </authorList>
    </citation>
    <scope>NUCLEOTIDE SEQUENCE [LARGE SCALE GENOMIC DNA]</scope>
    <source>
        <strain evidence="6 7">CH-27</strain>
    </source>
</reference>
<dbReference type="InterPro" id="IPR036388">
    <property type="entry name" value="WH-like_DNA-bd_sf"/>
</dbReference>
<dbReference type="InterPro" id="IPR036390">
    <property type="entry name" value="WH_DNA-bd_sf"/>
</dbReference>
<dbReference type="Pfam" id="PF03466">
    <property type="entry name" value="LysR_substrate"/>
    <property type="match status" value="1"/>
</dbReference>
<dbReference type="Gene3D" id="3.40.190.10">
    <property type="entry name" value="Periplasmic binding protein-like II"/>
    <property type="match status" value="2"/>
</dbReference>
<evidence type="ECO:0000259" key="5">
    <source>
        <dbReference type="PROSITE" id="PS50931"/>
    </source>
</evidence>
<dbReference type="Gene3D" id="1.10.10.10">
    <property type="entry name" value="Winged helix-like DNA-binding domain superfamily/Winged helix DNA-binding domain"/>
    <property type="match status" value="1"/>
</dbReference>
<name>A0AAW9R7X5_9GAMM</name>
<dbReference type="EMBL" id="JAZHOG010000004">
    <property type="protein sequence ID" value="MEJ8567310.1"/>
    <property type="molecule type" value="Genomic_DNA"/>
</dbReference>
<dbReference type="SUPFAM" id="SSF53850">
    <property type="entry name" value="Periplasmic binding protein-like II"/>
    <property type="match status" value="1"/>
</dbReference>
<feature type="domain" description="HTH lysR-type" evidence="5">
    <location>
        <begin position="4"/>
        <end position="61"/>
    </location>
</feature>
<comment type="similarity">
    <text evidence="1">Belongs to the LysR transcriptional regulatory family.</text>
</comment>
<evidence type="ECO:0000313" key="7">
    <source>
        <dbReference type="Proteomes" id="UP001359886"/>
    </source>
</evidence>
<dbReference type="CDD" id="cd08432">
    <property type="entry name" value="PBP2_GcdR_TrpI_HvrB_AmpR_like"/>
    <property type="match status" value="1"/>
</dbReference>
<accession>A0AAW9R7X5</accession>
<dbReference type="GO" id="GO:0003700">
    <property type="term" value="F:DNA-binding transcription factor activity"/>
    <property type="evidence" value="ECO:0007669"/>
    <property type="project" value="InterPro"/>
</dbReference>
<dbReference type="RefSeq" id="WP_354694636.1">
    <property type="nucleotide sequence ID" value="NZ_JAZHOG010000004.1"/>
</dbReference>
<dbReference type="PANTHER" id="PTHR30537:SF74">
    <property type="entry name" value="HTH-TYPE TRANSCRIPTIONAL REGULATOR TRPI"/>
    <property type="match status" value="1"/>
</dbReference>
<evidence type="ECO:0000313" key="6">
    <source>
        <dbReference type="EMBL" id="MEJ8567310.1"/>
    </source>
</evidence>
<organism evidence="6 7">
    <name type="scientific">Elongatibacter sediminis</name>
    <dbReference type="NCBI Taxonomy" id="3119006"/>
    <lineage>
        <taxon>Bacteria</taxon>
        <taxon>Pseudomonadati</taxon>
        <taxon>Pseudomonadota</taxon>
        <taxon>Gammaproteobacteria</taxon>
        <taxon>Chromatiales</taxon>
        <taxon>Wenzhouxiangellaceae</taxon>
        <taxon>Elongatibacter</taxon>
    </lineage>
</organism>
<dbReference type="GO" id="GO:0006351">
    <property type="term" value="P:DNA-templated transcription"/>
    <property type="evidence" value="ECO:0007669"/>
    <property type="project" value="TreeGrafter"/>
</dbReference>
<dbReference type="AlphaFoldDB" id="A0AAW9R7X5"/>
<dbReference type="PRINTS" id="PR00039">
    <property type="entry name" value="HTHLYSR"/>
</dbReference>
<keyword evidence="4" id="KW-0804">Transcription</keyword>
<dbReference type="Pfam" id="PF00126">
    <property type="entry name" value="HTH_1"/>
    <property type="match status" value="1"/>
</dbReference>
<evidence type="ECO:0000256" key="4">
    <source>
        <dbReference type="ARBA" id="ARBA00023163"/>
    </source>
</evidence>
<evidence type="ECO:0000256" key="2">
    <source>
        <dbReference type="ARBA" id="ARBA00023015"/>
    </source>
</evidence>
<gene>
    <name evidence="6" type="ORF">V3330_06695</name>
</gene>
<dbReference type="Proteomes" id="UP001359886">
    <property type="component" value="Unassembled WGS sequence"/>
</dbReference>